<dbReference type="NCBIfam" id="TIGR01764">
    <property type="entry name" value="excise"/>
    <property type="match status" value="1"/>
</dbReference>
<reference evidence="2 3" key="2">
    <citation type="journal article" date="2012" name="Stand. Genomic Sci.">
        <title>Complete genome sequence of the moderately thermophilic mineral-sulfide-oxidizing firmicute Sulfobacillus acidophilus type strain (NAL(T)).</title>
        <authorList>
            <person name="Anderson I."/>
            <person name="Chertkov O."/>
            <person name="Chen A."/>
            <person name="Saunders E."/>
            <person name="Lapidus A."/>
            <person name="Nolan M."/>
            <person name="Lucas S."/>
            <person name="Hammon N."/>
            <person name="Deshpande S."/>
            <person name="Cheng J.F."/>
            <person name="Han C."/>
            <person name="Tapia R."/>
            <person name="Goodwin L.A."/>
            <person name="Pitluck S."/>
            <person name="Liolios K."/>
            <person name="Pagani I."/>
            <person name="Ivanova N."/>
            <person name="Mikhailova N."/>
            <person name="Pati A."/>
            <person name="Palaniappan K."/>
            <person name="Land M."/>
            <person name="Pan C."/>
            <person name="Rohde M."/>
            <person name="Pukall R."/>
            <person name="Goker M."/>
            <person name="Detter J.C."/>
            <person name="Woyke T."/>
            <person name="Bristow J."/>
            <person name="Eisen J.A."/>
            <person name="Markowitz V."/>
            <person name="Hugenholtz P."/>
            <person name="Kyrpides N.C."/>
            <person name="Klenk H.P."/>
            <person name="Mavromatis K."/>
        </authorList>
    </citation>
    <scope>NUCLEOTIDE SEQUENCE [LARGE SCALE GENOMIC DNA]</scope>
    <source>
        <strain evidence="3">ATCC 700253 / DSM 10332 / NAL</strain>
    </source>
</reference>
<dbReference type="Pfam" id="PF12728">
    <property type="entry name" value="HTH_17"/>
    <property type="match status" value="1"/>
</dbReference>
<dbReference type="Proteomes" id="UP000005439">
    <property type="component" value="Chromosome"/>
</dbReference>
<reference evidence="3" key="1">
    <citation type="submission" date="2011-12" db="EMBL/GenBank/DDBJ databases">
        <title>The complete genome of chromosome of Sulfobacillus acidophilus DSM 10332.</title>
        <authorList>
            <person name="Lucas S."/>
            <person name="Han J."/>
            <person name="Lapidus A."/>
            <person name="Bruce D."/>
            <person name="Goodwin L."/>
            <person name="Pitluck S."/>
            <person name="Peters L."/>
            <person name="Kyrpides N."/>
            <person name="Mavromatis K."/>
            <person name="Ivanova N."/>
            <person name="Mikhailova N."/>
            <person name="Chertkov O."/>
            <person name="Saunders E."/>
            <person name="Detter J.C."/>
            <person name="Tapia R."/>
            <person name="Han C."/>
            <person name="Land M."/>
            <person name="Hauser L."/>
            <person name="Markowitz V."/>
            <person name="Cheng J.-F."/>
            <person name="Hugenholtz P."/>
            <person name="Woyke T."/>
            <person name="Wu D."/>
            <person name="Pukall R."/>
            <person name="Gehrich-Schroeter G."/>
            <person name="Schneider S."/>
            <person name="Klenk H.-P."/>
            <person name="Eisen J.A."/>
        </authorList>
    </citation>
    <scope>NUCLEOTIDE SEQUENCE [LARGE SCALE GENOMIC DNA]</scope>
    <source>
        <strain evidence="3">ATCC 700253 / DSM 10332 / NAL</strain>
    </source>
</reference>
<evidence type="ECO:0000313" key="2">
    <source>
        <dbReference type="EMBL" id="AEW06563.1"/>
    </source>
</evidence>
<dbReference type="HOGENOM" id="CLU_2144567_0_0_9"/>
<dbReference type="EMBL" id="CP003179">
    <property type="protein sequence ID" value="AEW06563.1"/>
    <property type="molecule type" value="Genomic_DNA"/>
</dbReference>
<name>G8U118_SULAD</name>
<feature type="domain" description="Helix-turn-helix" evidence="1">
    <location>
        <begin position="12"/>
        <end position="53"/>
    </location>
</feature>
<evidence type="ECO:0000259" key="1">
    <source>
        <dbReference type="Pfam" id="PF12728"/>
    </source>
</evidence>
<evidence type="ECO:0000313" key="3">
    <source>
        <dbReference type="Proteomes" id="UP000005439"/>
    </source>
</evidence>
<organism evidence="2 3">
    <name type="scientific">Sulfobacillus acidophilus (strain ATCC 700253 / DSM 10332 / NAL)</name>
    <dbReference type="NCBI Taxonomy" id="679936"/>
    <lineage>
        <taxon>Bacteria</taxon>
        <taxon>Bacillati</taxon>
        <taxon>Bacillota</taxon>
        <taxon>Clostridia</taxon>
        <taxon>Eubacteriales</taxon>
        <taxon>Clostridiales Family XVII. Incertae Sedis</taxon>
        <taxon>Sulfobacillus</taxon>
    </lineage>
</organism>
<dbReference type="AlphaFoldDB" id="G8U118"/>
<sequence length="112" mass="12699">MLESILGYVPAVLTVHEYCRIFRVSKPTVYRAIERHEIRVIRLGGSIRIPLAEAQKNSQKRCRPKKHRAGWAPVGTPSLVRDSGLSSIVVVTAPRRSRFMADVSFIRRRGAF</sequence>
<keyword evidence="3" id="KW-1185">Reference proteome</keyword>
<dbReference type="KEGG" id="sap:Sulac_3116"/>
<accession>G8U118</accession>
<dbReference type="GO" id="GO:0003677">
    <property type="term" value="F:DNA binding"/>
    <property type="evidence" value="ECO:0007669"/>
    <property type="project" value="InterPro"/>
</dbReference>
<dbReference type="InterPro" id="IPR010093">
    <property type="entry name" value="SinI_DNA-bd"/>
</dbReference>
<gene>
    <name evidence="2" type="ordered locus">Sulac_3116</name>
</gene>
<dbReference type="InterPro" id="IPR041657">
    <property type="entry name" value="HTH_17"/>
</dbReference>
<dbReference type="PATRIC" id="fig|679936.5.peg.3224"/>
<protein>
    <submittedName>
        <fullName evidence="2">DNA binding domain protein, excisionase family</fullName>
    </submittedName>
</protein>
<proteinExistence type="predicted"/>